<comment type="caution">
    <text evidence="1">The sequence shown here is derived from an EMBL/GenBank/DDBJ whole genome shotgun (WGS) entry which is preliminary data.</text>
</comment>
<reference evidence="1 2" key="1">
    <citation type="submission" date="2019-03" db="EMBL/GenBank/DDBJ databases">
        <title>First draft genome of Liparis tanakae, snailfish: a comprehensive survey of snailfish specific genes.</title>
        <authorList>
            <person name="Kim W."/>
            <person name="Song I."/>
            <person name="Jeong J.-H."/>
            <person name="Kim D."/>
            <person name="Kim S."/>
            <person name="Ryu S."/>
            <person name="Song J.Y."/>
            <person name="Lee S.K."/>
        </authorList>
    </citation>
    <scope>NUCLEOTIDE SEQUENCE [LARGE SCALE GENOMIC DNA]</scope>
    <source>
        <tissue evidence="1">Muscle</tissue>
    </source>
</reference>
<dbReference type="EMBL" id="SRLO01001500">
    <property type="protein sequence ID" value="TNN37343.1"/>
    <property type="molecule type" value="Genomic_DNA"/>
</dbReference>
<sequence>MEFTEGPCSFLLSLCAPPPPQLPLSLQIHQLQHLHHLILLSASSAPPSPPGEEHRGPPLDHVDELVDARPAALALPVRLVQEQRLEELLPQPLVLQHRHRRLREPGHTDRDILACSPGCPRCGRRSPCCW</sequence>
<organism evidence="1 2">
    <name type="scientific">Liparis tanakae</name>
    <name type="common">Tanaka's snailfish</name>
    <dbReference type="NCBI Taxonomy" id="230148"/>
    <lineage>
        <taxon>Eukaryota</taxon>
        <taxon>Metazoa</taxon>
        <taxon>Chordata</taxon>
        <taxon>Craniata</taxon>
        <taxon>Vertebrata</taxon>
        <taxon>Euteleostomi</taxon>
        <taxon>Actinopterygii</taxon>
        <taxon>Neopterygii</taxon>
        <taxon>Teleostei</taxon>
        <taxon>Neoteleostei</taxon>
        <taxon>Acanthomorphata</taxon>
        <taxon>Eupercaria</taxon>
        <taxon>Perciformes</taxon>
        <taxon>Cottioidei</taxon>
        <taxon>Cottales</taxon>
        <taxon>Liparidae</taxon>
        <taxon>Liparis</taxon>
    </lineage>
</organism>
<keyword evidence="2" id="KW-1185">Reference proteome</keyword>
<dbReference type="Proteomes" id="UP000314294">
    <property type="component" value="Unassembled WGS sequence"/>
</dbReference>
<evidence type="ECO:0000313" key="1">
    <source>
        <dbReference type="EMBL" id="TNN37343.1"/>
    </source>
</evidence>
<proteinExistence type="predicted"/>
<evidence type="ECO:0000313" key="2">
    <source>
        <dbReference type="Proteomes" id="UP000314294"/>
    </source>
</evidence>
<gene>
    <name evidence="1" type="ORF">EYF80_052496</name>
</gene>
<protein>
    <submittedName>
        <fullName evidence="1">Uncharacterized protein</fullName>
    </submittedName>
</protein>
<accession>A0A4Z2F905</accession>
<name>A0A4Z2F905_9TELE</name>
<dbReference type="AlphaFoldDB" id="A0A4Z2F905"/>